<dbReference type="eggNOG" id="COG5349">
    <property type="taxonomic scope" value="Bacteria"/>
</dbReference>
<gene>
    <name evidence="2" type="ORF">N180_07550</name>
</gene>
<sequence length="144" mass="16484">MEPISKLQAVIQCKCPRCRKGDVFTGNMYSLSFRGQTTNEFCPYCNLRFEREPGFFYVAMFISYAMNVAEMISASVAIYILGLPLVYDNLWYYVGVLLLTVFICSPFNYRYSRIFLLHWLTPGLGYVPGSGDDQVHNSKIVSPQ</sequence>
<name>A0A081PKW3_9SPHI</name>
<evidence type="ECO:0008006" key="4">
    <source>
        <dbReference type="Google" id="ProtNLM"/>
    </source>
</evidence>
<keyword evidence="1" id="KW-0472">Membrane</keyword>
<organism evidence="2 3">
    <name type="scientific">Pedobacter antarcticus 4BY</name>
    <dbReference type="NCBI Taxonomy" id="1358423"/>
    <lineage>
        <taxon>Bacteria</taxon>
        <taxon>Pseudomonadati</taxon>
        <taxon>Bacteroidota</taxon>
        <taxon>Sphingobacteriia</taxon>
        <taxon>Sphingobacteriales</taxon>
        <taxon>Sphingobacteriaceae</taxon>
        <taxon>Pedobacter</taxon>
    </lineage>
</organism>
<accession>A0A081PKW3</accession>
<feature type="transmembrane region" description="Helical" evidence="1">
    <location>
        <begin position="90"/>
        <end position="109"/>
    </location>
</feature>
<keyword evidence="1" id="KW-1133">Transmembrane helix</keyword>
<evidence type="ECO:0000256" key="1">
    <source>
        <dbReference type="SAM" id="Phobius"/>
    </source>
</evidence>
<dbReference type="OrthoDB" id="9790326at2"/>
<dbReference type="Proteomes" id="UP000028007">
    <property type="component" value="Unassembled WGS sequence"/>
</dbReference>
<comment type="caution">
    <text evidence="2">The sequence shown here is derived from an EMBL/GenBank/DDBJ whole genome shotgun (WGS) entry which is preliminary data.</text>
</comment>
<dbReference type="AlphaFoldDB" id="A0A081PKW3"/>
<evidence type="ECO:0000313" key="3">
    <source>
        <dbReference type="Proteomes" id="UP000028007"/>
    </source>
</evidence>
<protein>
    <recommendedName>
        <fullName evidence="4">DUF983 domain-containing protein</fullName>
    </recommendedName>
</protein>
<reference evidence="2 3" key="1">
    <citation type="journal article" date="1992" name="Int. J. Syst. Bacteriol.">
        <title>Sphingobacterium antarcticus sp. nov. a Psychrotrophic Bacterium from the Soils of Schirmacher Oasis, Antarctica.</title>
        <authorList>
            <person name="Shivaji S."/>
            <person name="Ray M.K."/>
            <person name="Rao N.S."/>
            <person name="Saiserr L."/>
            <person name="Jagannadham M.V."/>
            <person name="Kumar G.S."/>
            <person name="Reddy G."/>
            <person name="Bhargava P.M."/>
        </authorList>
    </citation>
    <scope>NUCLEOTIDE SEQUENCE [LARGE SCALE GENOMIC DNA]</scope>
    <source>
        <strain evidence="2 3">4BY</strain>
    </source>
</reference>
<proteinExistence type="predicted"/>
<keyword evidence="3" id="KW-1185">Reference proteome</keyword>
<dbReference type="EMBL" id="JNFF01000017">
    <property type="protein sequence ID" value="KEQ31336.1"/>
    <property type="molecule type" value="Genomic_DNA"/>
</dbReference>
<dbReference type="RefSeq" id="WP_037438140.1">
    <property type="nucleotide sequence ID" value="NZ_JNFF01000017.1"/>
</dbReference>
<keyword evidence="1" id="KW-0812">Transmembrane</keyword>
<feature type="transmembrane region" description="Helical" evidence="1">
    <location>
        <begin position="55"/>
        <end position="78"/>
    </location>
</feature>
<evidence type="ECO:0000313" key="2">
    <source>
        <dbReference type="EMBL" id="KEQ31336.1"/>
    </source>
</evidence>